<dbReference type="EMBL" id="GEEE01022907">
    <property type="protein sequence ID" value="JAP40318.1"/>
    <property type="molecule type" value="Transcribed_RNA"/>
</dbReference>
<gene>
    <name evidence="2" type="ORF">TR123418</name>
</gene>
<organism evidence="2">
    <name type="scientific">Schistocephalus solidus</name>
    <name type="common">Tapeworm</name>
    <dbReference type="NCBI Taxonomy" id="70667"/>
    <lineage>
        <taxon>Eukaryota</taxon>
        <taxon>Metazoa</taxon>
        <taxon>Spiralia</taxon>
        <taxon>Lophotrochozoa</taxon>
        <taxon>Platyhelminthes</taxon>
        <taxon>Cestoda</taxon>
        <taxon>Eucestoda</taxon>
        <taxon>Diphyllobothriidea</taxon>
        <taxon>Diphyllobothriidae</taxon>
        <taxon>Schistocephalus</taxon>
    </lineage>
</organism>
<reference evidence="2" key="1">
    <citation type="submission" date="2016-01" db="EMBL/GenBank/DDBJ databases">
        <title>Reference transcriptome for the parasite Schistocephalus solidus: insights into the molecular evolution of parasitism.</title>
        <authorList>
            <person name="Hebert F.O."/>
            <person name="Grambauer S."/>
            <person name="Barber I."/>
            <person name="Landry C.R."/>
            <person name="Aubin-Horth N."/>
        </authorList>
    </citation>
    <scope>NUCLEOTIDE SEQUENCE</scope>
</reference>
<sequence length="103" mass="11803">MRQLRFNHKRTKRWSRSNRHPTPNTIALKSLSTAPDLKSSKISLTWAAYSQAPHSTTNWPTSIPVCQAFGQIQASMWNHHSPHLKTNLKMYKTITFMTLLNGA</sequence>
<proteinExistence type="predicted"/>
<dbReference type="AlphaFoldDB" id="A0A0X3NKU0"/>
<evidence type="ECO:0000313" key="2">
    <source>
        <dbReference type="EMBL" id="JAP40318.1"/>
    </source>
</evidence>
<name>A0A0X3NKU0_SCHSO</name>
<accession>A0A0X3NKU0</accession>
<feature type="compositionally biased region" description="Basic residues" evidence="1">
    <location>
        <begin position="1"/>
        <end position="19"/>
    </location>
</feature>
<protein>
    <submittedName>
        <fullName evidence="2">Uncharacterized protein</fullName>
    </submittedName>
</protein>
<feature type="region of interest" description="Disordered" evidence="1">
    <location>
        <begin position="1"/>
        <end position="26"/>
    </location>
</feature>
<evidence type="ECO:0000256" key="1">
    <source>
        <dbReference type="SAM" id="MobiDB-lite"/>
    </source>
</evidence>